<dbReference type="WBParaSite" id="PgR018_g129_t04">
    <property type="protein sequence ID" value="PgR018_g129_t04"/>
    <property type="gene ID" value="PgR018_g129"/>
</dbReference>
<sequence length="149" mass="17445">SHGSTLAAATCFVSRHLFDLIGGFHRERSIGYPEDLSFFYSGFRKLCWFLMAPKNPWEFRPREKLLHGANNVVRSCQQFVWDICQFSIFFFFEKRRVIAGNFTDVLKFWSHNSLMGCYPYELLFPARFVDMLVFQDLASTAFLTPALFL</sequence>
<proteinExistence type="predicted"/>
<reference evidence="2" key="1">
    <citation type="submission" date="2022-11" db="UniProtKB">
        <authorList>
            <consortium name="WormBaseParasite"/>
        </authorList>
    </citation>
    <scope>IDENTIFICATION</scope>
</reference>
<organism evidence="1 2">
    <name type="scientific">Parascaris univalens</name>
    <name type="common">Nematode worm</name>
    <dbReference type="NCBI Taxonomy" id="6257"/>
    <lineage>
        <taxon>Eukaryota</taxon>
        <taxon>Metazoa</taxon>
        <taxon>Ecdysozoa</taxon>
        <taxon>Nematoda</taxon>
        <taxon>Chromadorea</taxon>
        <taxon>Rhabditida</taxon>
        <taxon>Spirurina</taxon>
        <taxon>Ascaridomorpha</taxon>
        <taxon>Ascaridoidea</taxon>
        <taxon>Ascarididae</taxon>
        <taxon>Parascaris</taxon>
    </lineage>
</organism>
<evidence type="ECO:0000313" key="1">
    <source>
        <dbReference type="Proteomes" id="UP000887569"/>
    </source>
</evidence>
<dbReference type="Proteomes" id="UP000887569">
    <property type="component" value="Unplaced"/>
</dbReference>
<accession>A0A915AWT8</accession>
<dbReference type="AlphaFoldDB" id="A0A915AWT8"/>
<name>A0A915AWT8_PARUN</name>
<evidence type="ECO:0000313" key="2">
    <source>
        <dbReference type="WBParaSite" id="PgR018_g129_t04"/>
    </source>
</evidence>
<protein>
    <submittedName>
        <fullName evidence="2">Uncharacterized protein</fullName>
    </submittedName>
</protein>
<keyword evidence="1" id="KW-1185">Reference proteome</keyword>